<dbReference type="KEGG" id="pkc:PKB_2443"/>
<dbReference type="AlphaFoldDB" id="A0A024HFG3"/>
<dbReference type="OrthoDB" id="191143at2"/>
<protein>
    <submittedName>
        <fullName evidence="2">Protein QbdB</fullName>
    </submittedName>
</protein>
<dbReference type="eggNOG" id="COG4313">
    <property type="taxonomic scope" value="Bacteria"/>
</dbReference>
<dbReference type="PATRIC" id="fig|1301098.3.peg.2448"/>
<keyword evidence="1" id="KW-0732">Signal</keyword>
<gene>
    <name evidence="2" type="primary">qbdB</name>
    <name evidence="2" type="ORF">PKB_2443</name>
</gene>
<dbReference type="Proteomes" id="UP000025241">
    <property type="component" value="Chromosome I"/>
</dbReference>
<accession>A0A024HFG3</accession>
<dbReference type="EMBL" id="HG322950">
    <property type="protein sequence ID" value="CDF83790.1"/>
    <property type="molecule type" value="Genomic_DNA"/>
</dbReference>
<dbReference type="RefSeq" id="WP_043252012.1">
    <property type="nucleotide sequence ID" value="NZ_HG322950.1"/>
</dbReference>
<dbReference type="HOGENOM" id="CLU_082643_0_0_6"/>
<evidence type="ECO:0000256" key="1">
    <source>
        <dbReference type="SAM" id="SignalP"/>
    </source>
</evidence>
<dbReference type="InterPro" id="IPR025737">
    <property type="entry name" value="FApF"/>
</dbReference>
<name>A0A024HFG3_PSEKB</name>
<evidence type="ECO:0000313" key="3">
    <source>
        <dbReference type="Proteomes" id="UP000025241"/>
    </source>
</evidence>
<reference evidence="2 3" key="1">
    <citation type="submission" date="2013-03" db="EMBL/GenBank/DDBJ databases">
        <authorList>
            <person name="Linke B."/>
        </authorList>
    </citation>
    <scope>NUCLEOTIDE SEQUENCE [LARGE SCALE GENOMIC DNA]</scope>
    <source>
        <strain evidence="2 3">B13</strain>
    </source>
</reference>
<organism evidence="2 3">
    <name type="scientific">Pseudomonas knackmussii (strain DSM 6978 / CCUG 54928 / LMG 23759 / B13)</name>
    <dbReference type="NCBI Taxonomy" id="1301098"/>
    <lineage>
        <taxon>Bacteria</taxon>
        <taxon>Pseudomonadati</taxon>
        <taxon>Pseudomonadota</taxon>
        <taxon>Gammaproteobacteria</taxon>
        <taxon>Pseudomonadales</taxon>
        <taxon>Pseudomonadaceae</taxon>
        <taxon>Pseudomonas</taxon>
    </lineage>
</organism>
<dbReference type="STRING" id="1301098.PKB_2443"/>
<feature type="signal peptide" evidence="1">
    <location>
        <begin position="1"/>
        <end position="22"/>
    </location>
</feature>
<reference evidence="2 3" key="2">
    <citation type="submission" date="2014-05" db="EMBL/GenBank/DDBJ databases">
        <title>Genome sequence of the 3-chlorobenzoate degrading bacterium Pseudomonas knackmussii B13 shows multiple evidence for horizontal gene transfer.</title>
        <authorList>
            <person name="Miyazaki R."/>
            <person name="Bertelli C."/>
            <person name="Falquet L."/>
            <person name="Robinson-Rechavi M."/>
            <person name="Gharib W."/>
            <person name="Roy S."/>
            <person name="Van der Meer J.R."/>
        </authorList>
    </citation>
    <scope>NUCLEOTIDE SEQUENCE [LARGE SCALE GENOMIC DNA]</scope>
    <source>
        <strain evidence="2 3">B13</strain>
    </source>
</reference>
<proteinExistence type="predicted"/>
<keyword evidence="3" id="KW-1185">Reference proteome</keyword>
<feature type="chain" id="PRO_5001529949" evidence="1">
    <location>
        <begin position="23"/>
        <end position="289"/>
    </location>
</feature>
<evidence type="ECO:0000313" key="2">
    <source>
        <dbReference type="EMBL" id="CDF83790.1"/>
    </source>
</evidence>
<sequence length="289" mass="31456">MRLHRSLSLCALGALSLGHAQAADLNARDFVTASVGTTVGVTYLPLTRSEDFHGDADANGKADLKVNALAYRQLWFSDICGTLCTPQFIVPYADIEARTPGASEHSHESGLGDPQVGGTLFFINDPQARTYSGLLVLLGLPLGEYHAKDPGVSPGANRWSLDLNYNYTQGVGEKWMLEANLEAQLYGDNDDYLGATLEQKPLYRLQAFASYDFTPSTYGALRFIAADGGALRLGGHDLDDSHQRYTQAGFEVGHWLDAQNQLLLGLTAPLSTDNAYAQDNLLLRFVHVF</sequence>
<dbReference type="Pfam" id="PF13557">
    <property type="entry name" value="Phenol_MetA_deg"/>
    <property type="match status" value="1"/>
</dbReference>